<feature type="transmembrane region" description="Helical" evidence="6">
    <location>
        <begin position="6"/>
        <end position="21"/>
    </location>
</feature>
<dbReference type="OrthoDB" id="6770063at2759"/>
<dbReference type="OMA" id="QTWGMLL"/>
<dbReference type="PANTHER" id="PTHR23501">
    <property type="entry name" value="MAJOR FACILITATOR SUPERFAMILY"/>
    <property type="match status" value="1"/>
</dbReference>
<feature type="transmembrane region" description="Helical" evidence="6">
    <location>
        <begin position="129"/>
        <end position="148"/>
    </location>
</feature>
<dbReference type="Gene3D" id="1.20.1250.20">
    <property type="entry name" value="MFS general substrate transporter like domains"/>
    <property type="match status" value="1"/>
</dbReference>
<dbReference type="STRING" id="454130.A0A0U5CJG3"/>
<dbReference type="InterPro" id="IPR020846">
    <property type="entry name" value="MFS_dom"/>
</dbReference>
<evidence type="ECO:0000313" key="9">
    <source>
        <dbReference type="Proteomes" id="UP000054771"/>
    </source>
</evidence>
<feature type="transmembrane region" description="Helical" evidence="6">
    <location>
        <begin position="244"/>
        <end position="264"/>
    </location>
</feature>
<dbReference type="InterPro" id="IPR011701">
    <property type="entry name" value="MFS"/>
</dbReference>
<feature type="transmembrane region" description="Helical" evidence="6">
    <location>
        <begin position="92"/>
        <end position="117"/>
    </location>
</feature>
<feature type="transmembrane region" description="Helical" evidence="6">
    <location>
        <begin position="375"/>
        <end position="394"/>
    </location>
</feature>
<dbReference type="GO" id="GO:0022857">
    <property type="term" value="F:transmembrane transporter activity"/>
    <property type="evidence" value="ECO:0007669"/>
    <property type="project" value="InterPro"/>
</dbReference>
<dbReference type="EMBL" id="CDMC01000023">
    <property type="protein sequence ID" value="CEL11180.1"/>
    <property type="molecule type" value="Genomic_DNA"/>
</dbReference>
<reference evidence="9" key="1">
    <citation type="journal article" date="2016" name="Genome Announc.">
        <title>Draft genome sequences of fungus Aspergillus calidoustus.</title>
        <authorList>
            <person name="Horn F."/>
            <person name="Linde J."/>
            <person name="Mattern D.J."/>
            <person name="Walther G."/>
            <person name="Guthke R."/>
            <person name="Scherlach K."/>
            <person name="Martin K."/>
            <person name="Brakhage A.A."/>
            <person name="Petzke L."/>
            <person name="Valiante V."/>
        </authorList>
    </citation>
    <scope>NUCLEOTIDE SEQUENCE [LARGE SCALE GENOMIC DNA]</scope>
    <source>
        <strain evidence="9">SF006504</strain>
    </source>
</reference>
<evidence type="ECO:0000256" key="3">
    <source>
        <dbReference type="ARBA" id="ARBA00022989"/>
    </source>
</evidence>
<dbReference type="Pfam" id="PF07690">
    <property type="entry name" value="MFS_1"/>
    <property type="match status" value="1"/>
</dbReference>
<dbReference type="AlphaFoldDB" id="A0A0U5CJG3"/>
<evidence type="ECO:0000256" key="1">
    <source>
        <dbReference type="ARBA" id="ARBA00004141"/>
    </source>
</evidence>
<feature type="transmembrane region" description="Helical" evidence="6">
    <location>
        <begin position="505"/>
        <end position="525"/>
    </location>
</feature>
<dbReference type="SUPFAM" id="SSF103473">
    <property type="entry name" value="MFS general substrate transporter"/>
    <property type="match status" value="2"/>
</dbReference>
<feature type="transmembrane region" description="Helical" evidence="6">
    <location>
        <begin position="467"/>
        <end position="485"/>
    </location>
</feature>
<feature type="compositionally biased region" description="Polar residues" evidence="5">
    <location>
        <begin position="41"/>
        <end position="75"/>
    </location>
</feature>
<dbReference type="InterPro" id="IPR036259">
    <property type="entry name" value="MFS_trans_sf"/>
</dbReference>
<proteinExistence type="predicted"/>
<evidence type="ECO:0000256" key="4">
    <source>
        <dbReference type="ARBA" id="ARBA00023136"/>
    </source>
</evidence>
<protein>
    <recommendedName>
        <fullName evidence="7">Major facilitator superfamily (MFS) profile domain-containing protein</fullName>
    </recommendedName>
</protein>
<gene>
    <name evidence="8" type="ORF">ASPCAL14284</name>
</gene>
<keyword evidence="3 6" id="KW-1133">Transmembrane helix</keyword>
<feature type="transmembrane region" description="Helical" evidence="6">
    <location>
        <begin position="579"/>
        <end position="600"/>
    </location>
</feature>
<comment type="subcellular location">
    <subcellularLocation>
        <location evidence="1">Membrane</location>
        <topology evidence="1">Multi-pass membrane protein</topology>
    </subcellularLocation>
</comment>
<feature type="domain" description="Major facilitator superfamily (MFS) profile" evidence="7">
    <location>
        <begin position="92"/>
        <end position="604"/>
    </location>
</feature>
<feature type="region of interest" description="Disordered" evidence="5">
    <location>
        <begin position="40"/>
        <end position="80"/>
    </location>
</feature>
<evidence type="ECO:0000259" key="7">
    <source>
        <dbReference type="PROSITE" id="PS50850"/>
    </source>
</evidence>
<feature type="transmembrane region" description="Helical" evidence="6">
    <location>
        <begin position="216"/>
        <end position="238"/>
    </location>
</feature>
<evidence type="ECO:0000313" key="8">
    <source>
        <dbReference type="EMBL" id="CEL11180.1"/>
    </source>
</evidence>
<feature type="transmembrane region" description="Helical" evidence="6">
    <location>
        <begin position="160"/>
        <end position="180"/>
    </location>
</feature>
<keyword evidence="9" id="KW-1185">Reference proteome</keyword>
<dbReference type="PANTHER" id="PTHR23501:SF39">
    <property type="entry name" value="MULTIDRUG TRANSPORTER, PUTATIVE (AFU_ORTHOLOGUE AFUA_1G05010)-RELATED"/>
    <property type="match status" value="1"/>
</dbReference>
<name>A0A0U5CJG3_ASPCI</name>
<dbReference type="Proteomes" id="UP000054771">
    <property type="component" value="Unassembled WGS sequence"/>
</dbReference>
<feature type="transmembrane region" description="Helical" evidence="6">
    <location>
        <begin position="285"/>
        <end position="313"/>
    </location>
</feature>
<dbReference type="PROSITE" id="PS50850">
    <property type="entry name" value="MFS"/>
    <property type="match status" value="1"/>
</dbReference>
<organism evidence="8 9">
    <name type="scientific">Aspergillus calidoustus</name>
    <dbReference type="NCBI Taxonomy" id="454130"/>
    <lineage>
        <taxon>Eukaryota</taxon>
        <taxon>Fungi</taxon>
        <taxon>Dikarya</taxon>
        <taxon>Ascomycota</taxon>
        <taxon>Pezizomycotina</taxon>
        <taxon>Eurotiomycetes</taxon>
        <taxon>Eurotiomycetidae</taxon>
        <taxon>Eurotiales</taxon>
        <taxon>Aspergillaceae</taxon>
        <taxon>Aspergillus</taxon>
        <taxon>Aspergillus subgen. Nidulantes</taxon>
    </lineage>
</organism>
<evidence type="ECO:0000256" key="6">
    <source>
        <dbReference type="SAM" id="Phobius"/>
    </source>
</evidence>
<feature type="transmembrane region" description="Helical" evidence="6">
    <location>
        <begin position="186"/>
        <end position="204"/>
    </location>
</feature>
<accession>A0A0U5CJG3</accession>
<keyword evidence="2 6" id="KW-0812">Transmembrane</keyword>
<dbReference type="GO" id="GO:0005886">
    <property type="term" value="C:plasma membrane"/>
    <property type="evidence" value="ECO:0007669"/>
    <property type="project" value="TreeGrafter"/>
</dbReference>
<feature type="transmembrane region" description="Helical" evidence="6">
    <location>
        <begin position="439"/>
        <end position="461"/>
    </location>
</feature>
<feature type="transmembrane region" description="Helical" evidence="6">
    <location>
        <begin position="325"/>
        <end position="345"/>
    </location>
</feature>
<keyword evidence="4 6" id="KW-0472">Membrane</keyword>
<feature type="transmembrane region" description="Helical" evidence="6">
    <location>
        <begin position="414"/>
        <end position="432"/>
    </location>
</feature>
<evidence type="ECO:0000256" key="5">
    <source>
        <dbReference type="SAM" id="MobiDB-lite"/>
    </source>
</evidence>
<evidence type="ECO:0000256" key="2">
    <source>
        <dbReference type="ARBA" id="ARBA00022692"/>
    </source>
</evidence>
<sequence length="676" mass="72484">MSPSFGIPQLSITAAMAYYLYKKIKASRAAKAQSELIPLGSSHSSPFERTSQQQDGHPLTSNDPLLSTSEKTSPSPELEAEKRRRRIYRWKLITSLFLPYMLATIDLTIVATAVPFIASHFNELDELNWIVTAFTLTSTALIPTFGQLADVFGRHATLQLATFLMLIGSVLCAAAQSWGMLLLGRALQGTSSAGLMTNIMIILADNVTLEENAKNNSIFAFVGGVAYSIGPVIGGYLTDSNWRYCFVISIPIAFVSHIIIFILLRKELKPGTYTHTPSTSPVRSFLSALATLDILGTILFIFGVGLIILGTAWGGSTYPWVSAQVLAPLVVGAVCFFTFFGYEYLLESGKLSGISLLARQKPMLPYSMFKRLDTLWLAILQFAAGAAMYSVFYYVGIYFTVVEAYPASRAGVQLLYYIPGLGAGVYLAMFLCNVTPAQTFYPLTLGTILETLGLALVTWGISAQKTSIINGMMVLAGAGTGIRMMPANLHIAGIWPDKLAAALSLMRFALPFGGTVGITVMGSVFNNKLSTSISRLTTGGGAVSAQDLGHGGTESLDFIASLPDSLQAGVRHAGKDAIMWAYISIMPILGISLVTGFFLGNVWIRKRGKKGDAEGRAQAQAQAEGESGGGNGIAGASEVVYVPYLYAVFKGVGRYKHITRPVQLGGSGEANTSERA</sequence>